<organism evidence="2">
    <name type="scientific">Gordonia sp. MP11Mi</name>
    <dbReference type="NCBI Taxonomy" id="3022769"/>
    <lineage>
        <taxon>Bacteria</taxon>
        <taxon>Bacillati</taxon>
        <taxon>Actinomycetota</taxon>
        <taxon>Actinomycetes</taxon>
        <taxon>Mycobacteriales</taxon>
        <taxon>Gordoniaceae</taxon>
        <taxon>Gordonia</taxon>
    </lineage>
</organism>
<evidence type="ECO:0000259" key="1">
    <source>
        <dbReference type="Pfam" id="PF09348"/>
    </source>
</evidence>
<reference evidence="2" key="1">
    <citation type="submission" date="2023-06" db="EMBL/GenBank/DDBJ databases">
        <title>Gordonia sp. nov. and Pseudochrobactrum sp. nov., two species isolated from the burying beetle Nicrophorus vespilloides.</title>
        <authorList>
            <person name="Poehlein A."/>
            <person name="Guzman J."/>
            <person name="Daniel R."/>
            <person name="Vilcinskas A."/>
        </authorList>
    </citation>
    <scope>NUCLEOTIDE SEQUENCE</scope>
    <source>
        <strain evidence="2">MP11Mi</strain>
    </source>
</reference>
<proteinExistence type="predicted"/>
<gene>
    <name evidence="2" type="ORF">MP11Mi_29350</name>
</gene>
<protein>
    <recommendedName>
        <fullName evidence="1">DUF1990 domain-containing protein</fullName>
    </recommendedName>
</protein>
<feature type="domain" description="DUF1990" evidence="1">
    <location>
        <begin position="2"/>
        <end position="110"/>
    </location>
</feature>
<dbReference type="Pfam" id="PF09348">
    <property type="entry name" value="DUF1990"/>
    <property type="match status" value="1"/>
</dbReference>
<dbReference type="InterPro" id="IPR018960">
    <property type="entry name" value="DUF1990"/>
</dbReference>
<sequence>MRSGVHVATSTPTIEVGAVAVVSIGLGRRRIGGPVRVVDTADERTRVGFTYATLPGHPECGEESFDVILDDGIVRFVLSGVSRPATRLARLGGPVTTTIQRVISDRYARALVA</sequence>
<accession>A0AA97GWL0</accession>
<name>A0AA97GWL0_9ACTN</name>
<evidence type="ECO:0000313" key="2">
    <source>
        <dbReference type="EMBL" id="WOC13827.1"/>
    </source>
</evidence>
<dbReference type="EMBL" id="CP128986">
    <property type="protein sequence ID" value="WOC13827.1"/>
    <property type="molecule type" value="Genomic_DNA"/>
</dbReference>
<dbReference type="AlphaFoldDB" id="A0AA97GWL0"/>